<reference evidence="3" key="1">
    <citation type="submission" date="2017-04" db="EMBL/GenBank/DDBJ databases">
        <authorList>
            <person name="Varghese N."/>
            <person name="Submissions S."/>
        </authorList>
    </citation>
    <scope>NUCLEOTIDE SEQUENCE [LARGE SCALE GENOMIC DNA]</scope>
    <source>
        <strain evidence="3">DSM 16537</strain>
    </source>
</reference>
<protein>
    <recommendedName>
        <fullName evidence="1">ATPase AAA-type core domain-containing protein</fullName>
    </recommendedName>
</protein>
<dbReference type="RefSeq" id="WP_084121608.1">
    <property type="nucleotide sequence ID" value="NZ_LT838813.1"/>
</dbReference>
<dbReference type="STRING" id="758820.SAMN00777080_3458"/>
<proteinExistence type="predicted"/>
<evidence type="ECO:0000313" key="3">
    <source>
        <dbReference type="Proteomes" id="UP000192333"/>
    </source>
</evidence>
<dbReference type="InterPro" id="IPR027417">
    <property type="entry name" value="P-loop_NTPase"/>
</dbReference>
<dbReference type="Gene3D" id="3.40.50.300">
    <property type="entry name" value="P-loop containing nucleotide triphosphate hydrolases"/>
    <property type="match status" value="1"/>
</dbReference>
<feature type="domain" description="ATPase AAA-type core" evidence="1">
    <location>
        <begin position="46"/>
        <end position="361"/>
    </location>
</feature>
<sequence length="430" mass="49241">MLIEFSVGNYLSFKSKTTLSLIATSIKEHVDTNIISTERFDLLRGAVVYGANASGKSNLIKAMSTMRRLVLQSFEQSSADELDIVPFLLNTATEHSPSYFEAVFLIDGIRYRYGFEVDDHRIHSEWLFEAKKQSEKPLFLRENEGIEVMKGFPEGKDLEERTRDNALFLAVADQFNGRISKMIMKWFNNFIAISGLKHEGYKGVTFEMLENSQTRNTLLDFYKKLDLGFEDISISKKPFDPKELPGDMPETLVKQLVTDLEGAFRIDIKTIHRKYDSKDMVAGQVEFDMRSQESSGTNKLFNISGPVFDVLNDGGLLVVDELDANLHPILTLAITKLFNSREFNPKNAQLIFATHDTNLLNYGNYRRDQIYFVEKDKFGASGIYSLVEYKEEGKTIRKDRSFEKDYIEGRYGAIPFIGNLSKSDREWQGR</sequence>
<dbReference type="GO" id="GO:0005524">
    <property type="term" value="F:ATP binding"/>
    <property type="evidence" value="ECO:0007669"/>
    <property type="project" value="InterPro"/>
</dbReference>
<dbReference type="InterPro" id="IPR003959">
    <property type="entry name" value="ATPase_AAA_core"/>
</dbReference>
<evidence type="ECO:0000259" key="1">
    <source>
        <dbReference type="Pfam" id="PF13304"/>
    </source>
</evidence>
<accession>A0A1W2H7S4</accession>
<dbReference type="PANTHER" id="PTHR40396">
    <property type="entry name" value="ATPASE-LIKE PROTEIN"/>
    <property type="match status" value="1"/>
</dbReference>
<dbReference type="SUPFAM" id="SSF52540">
    <property type="entry name" value="P-loop containing nucleoside triphosphate hydrolases"/>
    <property type="match status" value="1"/>
</dbReference>
<dbReference type="PANTHER" id="PTHR40396:SF1">
    <property type="entry name" value="ATPASE AAA-TYPE CORE DOMAIN-CONTAINING PROTEIN"/>
    <property type="match status" value="1"/>
</dbReference>
<name>A0A1W2H7S4_9BACT</name>
<dbReference type="EMBL" id="LT838813">
    <property type="protein sequence ID" value="SMD44824.1"/>
    <property type="molecule type" value="Genomic_DNA"/>
</dbReference>
<dbReference type="AlphaFoldDB" id="A0A1W2H7S4"/>
<gene>
    <name evidence="2" type="ORF">SAMN00777080_3458</name>
</gene>
<keyword evidence="3" id="KW-1185">Reference proteome</keyword>
<dbReference type="Proteomes" id="UP000192333">
    <property type="component" value="Chromosome I"/>
</dbReference>
<organism evidence="2 3">
    <name type="scientific">Aquiflexum balticum DSM 16537</name>
    <dbReference type="NCBI Taxonomy" id="758820"/>
    <lineage>
        <taxon>Bacteria</taxon>
        <taxon>Pseudomonadati</taxon>
        <taxon>Bacteroidota</taxon>
        <taxon>Cytophagia</taxon>
        <taxon>Cytophagales</taxon>
        <taxon>Cyclobacteriaceae</taxon>
        <taxon>Aquiflexum</taxon>
    </lineage>
</organism>
<dbReference type="GO" id="GO:0016887">
    <property type="term" value="F:ATP hydrolysis activity"/>
    <property type="evidence" value="ECO:0007669"/>
    <property type="project" value="InterPro"/>
</dbReference>
<evidence type="ECO:0000313" key="2">
    <source>
        <dbReference type="EMBL" id="SMD44824.1"/>
    </source>
</evidence>
<dbReference type="OrthoDB" id="9809324at2"/>
<dbReference type="Pfam" id="PF13304">
    <property type="entry name" value="AAA_21"/>
    <property type="match status" value="1"/>
</dbReference>